<organism evidence="1 2">
    <name type="scientific">Comamonas testosteroni</name>
    <name type="common">Pseudomonas testosteroni</name>
    <dbReference type="NCBI Taxonomy" id="285"/>
    <lineage>
        <taxon>Bacteria</taxon>
        <taxon>Pseudomonadati</taxon>
        <taxon>Pseudomonadota</taxon>
        <taxon>Betaproteobacteria</taxon>
        <taxon>Burkholderiales</taxon>
        <taxon>Comamonadaceae</taxon>
        <taxon>Comamonas</taxon>
    </lineage>
</organism>
<accession>A0A096FB29</accession>
<dbReference type="InterPro" id="IPR007476">
    <property type="entry name" value="RdgC"/>
</dbReference>
<dbReference type="EMBL" id="AWOR01000059">
    <property type="protein sequence ID" value="KGH27546.1"/>
    <property type="molecule type" value="Genomic_DNA"/>
</dbReference>
<gene>
    <name evidence="1" type="ORF">P353_18125</name>
</gene>
<dbReference type="Proteomes" id="UP000029553">
    <property type="component" value="Unassembled WGS sequence"/>
</dbReference>
<proteinExistence type="predicted"/>
<evidence type="ECO:0000313" key="2">
    <source>
        <dbReference type="Proteomes" id="UP000029553"/>
    </source>
</evidence>
<evidence type="ECO:0000313" key="1">
    <source>
        <dbReference type="EMBL" id="KGH27546.1"/>
    </source>
</evidence>
<dbReference type="AlphaFoldDB" id="A0A096FB29"/>
<name>A0A096FB29_COMTE</name>
<reference evidence="1 2" key="1">
    <citation type="submission" date="2013-09" db="EMBL/GenBank/DDBJ databases">
        <title>High correlation between genotypes and phenotypes of environmental bacteria Comamonas testosteroni strains.</title>
        <authorList>
            <person name="Liu L."/>
            <person name="Zhu W."/>
            <person name="Xia X."/>
            <person name="Xu B."/>
            <person name="Luo M."/>
            <person name="Wang G."/>
        </authorList>
    </citation>
    <scope>NUCLEOTIDE SEQUENCE [LARGE SCALE GENOMIC DNA]</scope>
    <source>
        <strain evidence="1 2">JL40</strain>
    </source>
</reference>
<comment type="caution">
    <text evidence="1">The sequence shown here is derived from an EMBL/GenBank/DDBJ whole genome shotgun (WGS) entry which is preliminary data.</text>
</comment>
<dbReference type="GO" id="GO:0006310">
    <property type="term" value="P:DNA recombination"/>
    <property type="evidence" value="ECO:0007669"/>
    <property type="project" value="InterPro"/>
</dbReference>
<protein>
    <submittedName>
        <fullName evidence="1">Uncharacterized protein</fullName>
    </submittedName>
</protein>
<sequence length="84" mass="9487">MRFMAEGRKPGKKELKDEAELDLPPMAFTKQGSMWVWIDAQARTLMLDTGAQDHADEVGCWSRACPASPWDSWTRRPAHWGAVA</sequence>
<dbReference type="Pfam" id="PF04381">
    <property type="entry name" value="RdgC"/>
    <property type="match status" value="1"/>
</dbReference>